<feature type="signal peptide" evidence="1">
    <location>
        <begin position="1"/>
        <end position="21"/>
    </location>
</feature>
<evidence type="ECO:0000313" key="4">
    <source>
        <dbReference type="Proteomes" id="UP000019335"/>
    </source>
</evidence>
<evidence type="ECO:0000256" key="1">
    <source>
        <dbReference type="SAM" id="SignalP"/>
    </source>
</evidence>
<dbReference type="SUPFAM" id="SSF50952">
    <property type="entry name" value="Soluble quinoprotein glucose dehydrogenase"/>
    <property type="match status" value="1"/>
</dbReference>
<evidence type="ECO:0000313" key="3">
    <source>
        <dbReference type="EMBL" id="EWM27955.1"/>
    </source>
</evidence>
<dbReference type="InterPro" id="IPR012938">
    <property type="entry name" value="Glc/Sorbosone_DH"/>
</dbReference>
<dbReference type="Gene3D" id="2.120.10.30">
    <property type="entry name" value="TolB, C-terminal domain"/>
    <property type="match status" value="1"/>
</dbReference>
<dbReference type="InterPro" id="IPR011042">
    <property type="entry name" value="6-blade_b-propeller_TolB-like"/>
</dbReference>
<reference evidence="3 4" key="1">
    <citation type="journal article" date="2014" name="Mol. Plant">
        <title>Chromosome Scale Genome Assembly and Transcriptome Profiling of Nannochloropsis gaditana in Nitrogen Depletion.</title>
        <authorList>
            <person name="Corteggiani Carpinelli E."/>
            <person name="Telatin A."/>
            <person name="Vitulo N."/>
            <person name="Forcato C."/>
            <person name="D'Angelo M."/>
            <person name="Schiavon R."/>
            <person name="Vezzi A."/>
            <person name="Giacometti G.M."/>
            <person name="Morosinotto T."/>
            <person name="Valle G."/>
        </authorList>
    </citation>
    <scope>NUCLEOTIDE SEQUENCE [LARGE SCALE GENOMIC DNA]</scope>
    <source>
        <strain evidence="3 4">B-31</strain>
    </source>
</reference>
<dbReference type="AlphaFoldDB" id="W7TLL8"/>
<sequence length="995" mass="109389">MRVSLLGTVLVSATLWSLSTAQVKTSQGDLKLQTVWDNIWGVVQVVFLADGKVLTVHKPGELHVYNSVEAKSQDYVTLLDIKDQVYSWWDHGLLSASFHPQFPQQPYLYIAYSSESPGNPWQDQCVPDPRKVAMTNPPDTRPYCKTMAKLVRLKVDPDLTSAKFDQELFQDWCSSTYTHHVGTINWLEDGSMIYGAGDGSHFQGLDHGQPQDECTDPKGPKDQGVFTAQKDAYLRGKFLHISPAAVLKNGYLQGDQDYTQISKGSRNPFRTTVDPKTGDIYIGDVGSSVWEEINRIPNPLSPDYRKPNFGWPCVEGVDAVSDIYQTWLRAEGLLATCQDVYDGNFTKPVFSYRYGAVDPDFPDECKEADASISGITFYTGDKLPYRFQNKLFWVDYSKKCGFWFDQTADGTPDFSHAHAFMTTTGAQAGGVTDIKTGTDGYLYVVDYAGGKLYRFGATDDTRMDALMNGGGPEAVVGDTKMWIETAPSTYNWQYGDLVTYQLMTPPGFPAIDPDKVKWRVTNGHCVKNPCTGSNDCHFHEVSLTKDSLTGMKGSFRPSPHPMESFIKILGTVEMPDGSTEKVEFTTHALAYNYKLTSDPPGLPIIIDEFTCLVSPCITSQMAKTNPGFAAQNVQVFQDEIYKFDHWVATSVSTGRAKVVARTIYEETADGDYAVEARYVKTKMAAIDDPTLGVPANVQADGEFERVSVTWEPHAPGPNAPDFITISIRDATTHELVKEHMTTAAKGAVVLPLPSAPADYTVDMSWVSSSRNARGIRTLPVAFSSKAELTTGKLACLAGTQFAEELKSSPIAGLGDQYQIALLGTYPTTLAQGQQVRLTFDVVSATASQLMVNILDKNDYSWLAGKVVNIPAKTERIVVVDFTIDTEVTHKAEYFIDALLIQDAKDYTSALVEDTSAGGIVGIAVPDATPVAATTTIPRRQILRKIGGRMGWGKSNGRLVVGIFPHSDGPHESETSTQEAVLGCNNKRVRRRGVRS</sequence>
<protein>
    <submittedName>
        <fullName evidence="3">Glucose sorbosone dehydrogenase</fullName>
    </submittedName>
</protein>
<dbReference type="Pfam" id="PF07995">
    <property type="entry name" value="GSDH"/>
    <property type="match status" value="1"/>
</dbReference>
<keyword evidence="4" id="KW-1185">Reference proteome</keyword>
<comment type="caution">
    <text evidence="3">The sequence shown here is derived from an EMBL/GenBank/DDBJ whole genome shotgun (WGS) entry which is preliminary data.</text>
</comment>
<dbReference type="EMBL" id="AZIL01000356">
    <property type="protein sequence ID" value="EWM27955.1"/>
    <property type="molecule type" value="Genomic_DNA"/>
</dbReference>
<dbReference type="PANTHER" id="PTHR19328">
    <property type="entry name" value="HEDGEHOG-INTERACTING PROTEIN"/>
    <property type="match status" value="1"/>
</dbReference>
<feature type="domain" description="Glucose/Sorbosone dehydrogenase" evidence="2">
    <location>
        <begin position="44"/>
        <end position="454"/>
    </location>
</feature>
<name>W7TLL8_9STRA</name>
<accession>W7TLL8</accession>
<evidence type="ECO:0000259" key="2">
    <source>
        <dbReference type="Pfam" id="PF07995"/>
    </source>
</evidence>
<keyword evidence="1" id="KW-0732">Signal</keyword>
<organism evidence="3 4">
    <name type="scientific">Nannochloropsis gaditana</name>
    <dbReference type="NCBI Taxonomy" id="72520"/>
    <lineage>
        <taxon>Eukaryota</taxon>
        <taxon>Sar</taxon>
        <taxon>Stramenopiles</taxon>
        <taxon>Ochrophyta</taxon>
        <taxon>Eustigmatophyceae</taxon>
        <taxon>Eustigmatales</taxon>
        <taxon>Monodopsidaceae</taxon>
        <taxon>Nannochloropsis</taxon>
    </lineage>
</organism>
<gene>
    <name evidence="3" type="primary">MCO</name>
    <name evidence="3" type="ORF">Naga_100008g86</name>
</gene>
<dbReference type="PANTHER" id="PTHR19328:SF13">
    <property type="entry name" value="HIPL1 PROTEIN"/>
    <property type="match status" value="1"/>
</dbReference>
<dbReference type="Proteomes" id="UP000019335">
    <property type="component" value="Chromosome 5"/>
</dbReference>
<dbReference type="OrthoDB" id="37635at2759"/>
<proteinExistence type="predicted"/>
<feature type="chain" id="PRO_5004904379" evidence="1">
    <location>
        <begin position="22"/>
        <end position="995"/>
    </location>
</feature>
<dbReference type="InterPro" id="IPR011041">
    <property type="entry name" value="Quinoprot_gluc/sorb_DH_b-prop"/>
</dbReference>